<dbReference type="Proteomes" id="UP000238322">
    <property type="component" value="Unassembled WGS sequence"/>
</dbReference>
<proteinExistence type="predicted"/>
<gene>
    <name evidence="1" type="ORF">C5Y83_05335</name>
</gene>
<comment type="caution">
    <text evidence="1">The sequence shown here is derived from an EMBL/GenBank/DDBJ whole genome shotgun (WGS) entry which is preliminary data.</text>
</comment>
<sequence>MEGGGQVKQFTLDLEGQPSVSIRLAATSLSATPWQASKPQHFLVCLRNMYDEDRIGNLGPIPVHVEPRNTNRLTTNE</sequence>
<evidence type="ECO:0000313" key="1">
    <source>
        <dbReference type="EMBL" id="PQO37878.1"/>
    </source>
</evidence>
<dbReference type="AlphaFoldDB" id="A0A2S8G0A9"/>
<accession>A0A2S8G0A9</accession>
<protein>
    <submittedName>
        <fullName evidence="1">Uncharacterized protein</fullName>
    </submittedName>
</protein>
<reference evidence="1 2" key="1">
    <citation type="submission" date="2018-02" db="EMBL/GenBank/DDBJ databases">
        <title>Comparative genomes isolates from brazilian mangrove.</title>
        <authorList>
            <person name="Araujo J.E."/>
            <person name="Taketani R.G."/>
            <person name="Silva M.C.P."/>
            <person name="Loureco M.V."/>
            <person name="Andreote F.D."/>
        </authorList>
    </citation>
    <scope>NUCLEOTIDE SEQUENCE [LARGE SCALE GENOMIC DNA]</scope>
    <source>
        <strain evidence="1 2">Hex-1 MGV</strain>
    </source>
</reference>
<dbReference type="OrthoDB" id="288505at2"/>
<evidence type="ECO:0000313" key="2">
    <source>
        <dbReference type="Proteomes" id="UP000238322"/>
    </source>
</evidence>
<dbReference type="EMBL" id="PUHY01000005">
    <property type="protein sequence ID" value="PQO37878.1"/>
    <property type="molecule type" value="Genomic_DNA"/>
</dbReference>
<organism evidence="1 2">
    <name type="scientific">Blastopirellula marina</name>
    <dbReference type="NCBI Taxonomy" id="124"/>
    <lineage>
        <taxon>Bacteria</taxon>
        <taxon>Pseudomonadati</taxon>
        <taxon>Planctomycetota</taxon>
        <taxon>Planctomycetia</taxon>
        <taxon>Pirellulales</taxon>
        <taxon>Pirellulaceae</taxon>
        <taxon>Blastopirellula</taxon>
    </lineage>
</organism>
<name>A0A2S8G0A9_9BACT</name>